<evidence type="ECO:0000256" key="1">
    <source>
        <dbReference type="ARBA" id="ARBA00000085"/>
    </source>
</evidence>
<sequence length="455" mass="51695">MKKVHIISLIAIITITCLQGFNIFLQYKNYAFEEMDKINETLYSSIDEELNLRNRKAIQPDKLGEQHFIYKECTPNERNITNGDKEIDLRVFDAKELKRKGLIRSSTDILNLTMQDHNLEKGNDINLSTLDTVFTKNLKTKYKHIIYLLDNKKKHIKFAGCKEEDISNWHISNDVAVNLAKPRFIRVAILITPSQFIIQSFWALVLSVLFVIIAAICIGYQLREIKKRDELLKSRALTVNSIIHDLKSPINSIIALMGVIKLKIMDEPTKRLTGQIINKSKLLVNDIETILSTASDGRRIILNPEKVDVVELANQAKSDIDIIYKDKEHTITINNNDVKGDSIINADKMYLLNVIRNLMENAVKYADKGVIVNVSIKKDSNGLQVCIADNGWGISKKDQKLIFKQFYRVPHEHGPRGHGIGLALVKYVVESHGGHILVKSEVGKGSKFIFNIPSI</sequence>
<evidence type="ECO:0000256" key="2">
    <source>
        <dbReference type="ARBA" id="ARBA00012438"/>
    </source>
</evidence>
<dbReference type="GO" id="GO:0016036">
    <property type="term" value="P:cellular response to phosphate starvation"/>
    <property type="evidence" value="ECO:0007669"/>
    <property type="project" value="TreeGrafter"/>
</dbReference>
<dbReference type="PANTHER" id="PTHR45453">
    <property type="entry name" value="PHOSPHATE REGULON SENSOR PROTEIN PHOR"/>
    <property type="match status" value="1"/>
</dbReference>
<evidence type="ECO:0000313" key="10">
    <source>
        <dbReference type="Proteomes" id="UP000285776"/>
    </source>
</evidence>
<evidence type="ECO:0000259" key="8">
    <source>
        <dbReference type="PROSITE" id="PS50109"/>
    </source>
</evidence>
<evidence type="ECO:0000256" key="5">
    <source>
        <dbReference type="ARBA" id="ARBA00022777"/>
    </source>
</evidence>
<dbReference type="SUPFAM" id="SSF55874">
    <property type="entry name" value="ATPase domain of HSP90 chaperone/DNA topoisomerase II/histidine kinase"/>
    <property type="match status" value="1"/>
</dbReference>
<dbReference type="CDD" id="cd00075">
    <property type="entry name" value="HATPase"/>
    <property type="match status" value="1"/>
</dbReference>
<evidence type="ECO:0000256" key="7">
    <source>
        <dbReference type="SAM" id="Phobius"/>
    </source>
</evidence>
<keyword evidence="6" id="KW-0902">Two-component regulatory system</keyword>
<dbReference type="InterPro" id="IPR005467">
    <property type="entry name" value="His_kinase_dom"/>
</dbReference>
<dbReference type="InterPro" id="IPR050351">
    <property type="entry name" value="BphY/WalK/GraS-like"/>
</dbReference>
<feature type="transmembrane region" description="Helical" evidence="7">
    <location>
        <begin position="201"/>
        <end position="222"/>
    </location>
</feature>
<reference evidence="9 10" key="1">
    <citation type="submission" date="2018-08" db="EMBL/GenBank/DDBJ databases">
        <title>A genome reference for cultivated species of the human gut microbiota.</title>
        <authorList>
            <person name="Zou Y."/>
            <person name="Xue W."/>
            <person name="Luo G."/>
        </authorList>
    </citation>
    <scope>NUCLEOTIDE SEQUENCE [LARGE SCALE GENOMIC DNA]</scope>
    <source>
        <strain evidence="9 10">AF10-17</strain>
    </source>
</reference>
<accession>A0AA92WA32</accession>
<keyword evidence="7" id="KW-1133">Transmembrane helix</keyword>
<dbReference type="PRINTS" id="PR00344">
    <property type="entry name" value="BCTRLSENSOR"/>
</dbReference>
<dbReference type="Pfam" id="PF02518">
    <property type="entry name" value="HATPase_c"/>
    <property type="match status" value="1"/>
</dbReference>
<keyword evidence="7" id="KW-0472">Membrane</keyword>
<proteinExistence type="predicted"/>
<dbReference type="Proteomes" id="UP000285776">
    <property type="component" value="Unassembled WGS sequence"/>
</dbReference>
<dbReference type="InterPro" id="IPR004358">
    <property type="entry name" value="Sig_transdc_His_kin-like_C"/>
</dbReference>
<dbReference type="InterPro" id="IPR003594">
    <property type="entry name" value="HATPase_dom"/>
</dbReference>
<dbReference type="PROSITE" id="PS50109">
    <property type="entry name" value="HIS_KIN"/>
    <property type="match status" value="1"/>
</dbReference>
<dbReference type="SUPFAM" id="SSF47384">
    <property type="entry name" value="Homodimeric domain of signal transducing histidine kinase"/>
    <property type="match status" value="1"/>
</dbReference>
<feature type="domain" description="Histidine kinase" evidence="8">
    <location>
        <begin position="241"/>
        <end position="455"/>
    </location>
</feature>
<organism evidence="9 10">
    <name type="scientific">Segatella copri</name>
    <dbReference type="NCBI Taxonomy" id="165179"/>
    <lineage>
        <taxon>Bacteria</taxon>
        <taxon>Pseudomonadati</taxon>
        <taxon>Bacteroidota</taxon>
        <taxon>Bacteroidia</taxon>
        <taxon>Bacteroidales</taxon>
        <taxon>Prevotellaceae</taxon>
        <taxon>Segatella</taxon>
    </lineage>
</organism>
<dbReference type="GO" id="GO:0004721">
    <property type="term" value="F:phosphoprotein phosphatase activity"/>
    <property type="evidence" value="ECO:0007669"/>
    <property type="project" value="TreeGrafter"/>
</dbReference>
<dbReference type="InterPro" id="IPR036097">
    <property type="entry name" value="HisK_dim/P_sf"/>
</dbReference>
<dbReference type="AlphaFoldDB" id="A0AA92WA32"/>
<dbReference type="EC" id="2.7.13.3" evidence="2"/>
<evidence type="ECO:0000256" key="3">
    <source>
        <dbReference type="ARBA" id="ARBA00022553"/>
    </source>
</evidence>
<comment type="caution">
    <text evidence="9">The sequence shown here is derived from an EMBL/GenBank/DDBJ whole genome shotgun (WGS) entry which is preliminary data.</text>
</comment>
<dbReference type="Gene3D" id="3.30.565.10">
    <property type="entry name" value="Histidine kinase-like ATPase, C-terminal domain"/>
    <property type="match status" value="1"/>
</dbReference>
<protein>
    <recommendedName>
        <fullName evidence="2">histidine kinase</fullName>
        <ecNumber evidence="2">2.7.13.3</ecNumber>
    </recommendedName>
</protein>
<evidence type="ECO:0000256" key="6">
    <source>
        <dbReference type="ARBA" id="ARBA00023012"/>
    </source>
</evidence>
<keyword evidence="4" id="KW-0808">Transferase</keyword>
<keyword evidence="3" id="KW-0597">Phosphoprotein</keyword>
<dbReference type="InterPro" id="IPR036890">
    <property type="entry name" value="HATPase_C_sf"/>
</dbReference>
<dbReference type="GO" id="GO:0000155">
    <property type="term" value="F:phosphorelay sensor kinase activity"/>
    <property type="evidence" value="ECO:0007669"/>
    <property type="project" value="InterPro"/>
</dbReference>
<keyword evidence="7" id="KW-0812">Transmembrane</keyword>
<evidence type="ECO:0000313" key="9">
    <source>
        <dbReference type="EMBL" id="RGW80840.1"/>
    </source>
</evidence>
<comment type="catalytic activity">
    <reaction evidence="1">
        <text>ATP + protein L-histidine = ADP + protein N-phospho-L-histidine.</text>
        <dbReference type="EC" id="2.7.13.3"/>
    </reaction>
</comment>
<gene>
    <name evidence="9" type="ORF">DWV53_05630</name>
</gene>
<dbReference type="SMART" id="SM00387">
    <property type="entry name" value="HATPase_c"/>
    <property type="match status" value="1"/>
</dbReference>
<dbReference type="EMBL" id="QSAV01000014">
    <property type="protein sequence ID" value="RGW80840.1"/>
    <property type="molecule type" value="Genomic_DNA"/>
</dbReference>
<dbReference type="RefSeq" id="WP_118152238.1">
    <property type="nucleotide sequence ID" value="NZ_QSAV01000014.1"/>
</dbReference>
<dbReference type="FunFam" id="3.30.565.10:FF:000006">
    <property type="entry name" value="Sensor histidine kinase WalK"/>
    <property type="match status" value="1"/>
</dbReference>
<dbReference type="GO" id="GO:0005886">
    <property type="term" value="C:plasma membrane"/>
    <property type="evidence" value="ECO:0007669"/>
    <property type="project" value="TreeGrafter"/>
</dbReference>
<name>A0AA92WA32_9BACT</name>
<dbReference type="PANTHER" id="PTHR45453:SF1">
    <property type="entry name" value="PHOSPHATE REGULON SENSOR PROTEIN PHOR"/>
    <property type="match status" value="1"/>
</dbReference>
<keyword evidence="5 9" id="KW-0418">Kinase</keyword>
<evidence type="ECO:0000256" key="4">
    <source>
        <dbReference type="ARBA" id="ARBA00022679"/>
    </source>
</evidence>